<evidence type="ECO:0000313" key="2">
    <source>
        <dbReference type="EMBL" id="HJF31920.1"/>
    </source>
</evidence>
<name>A0A921FYC3_SPOPS</name>
<feature type="transmembrane region" description="Helical" evidence="1">
    <location>
        <begin position="33"/>
        <end position="57"/>
    </location>
</feature>
<accession>A0A921FYC3</accession>
<dbReference type="EMBL" id="DYWT01000150">
    <property type="protein sequence ID" value="HJF31920.1"/>
    <property type="molecule type" value="Genomic_DNA"/>
</dbReference>
<dbReference type="Proteomes" id="UP000698173">
    <property type="component" value="Unassembled WGS sequence"/>
</dbReference>
<feature type="transmembrane region" description="Helical" evidence="1">
    <location>
        <begin position="7"/>
        <end position="27"/>
    </location>
</feature>
<reference evidence="2" key="2">
    <citation type="submission" date="2021-09" db="EMBL/GenBank/DDBJ databases">
        <authorList>
            <person name="Gilroy R."/>
        </authorList>
    </citation>
    <scope>NUCLEOTIDE SEQUENCE</scope>
    <source>
        <strain evidence="2">CHK171-7178</strain>
    </source>
</reference>
<sequence length="96" mass="10552">MEFSTAKWTAGILGLISVITITVYFVLEEKDIIIPAFSASFMTIVNVTLIPTVFLLGAMMMAEAKKEEKITGKSIQRALVLIAGLLIFKLMTGYFS</sequence>
<keyword evidence="1" id="KW-1133">Transmembrane helix</keyword>
<proteinExistence type="predicted"/>
<evidence type="ECO:0000313" key="3">
    <source>
        <dbReference type="Proteomes" id="UP000698173"/>
    </source>
</evidence>
<comment type="caution">
    <text evidence="2">The sequence shown here is derived from an EMBL/GenBank/DDBJ whole genome shotgun (WGS) entry which is preliminary data.</text>
</comment>
<feature type="transmembrane region" description="Helical" evidence="1">
    <location>
        <begin position="78"/>
        <end position="95"/>
    </location>
</feature>
<protein>
    <submittedName>
        <fullName evidence="2">Uncharacterized protein</fullName>
    </submittedName>
</protein>
<dbReference type="AlphaFoldDB" id="A0A921FYC3"/>
<reference evidence="2" key="1">
    <citation type="journal article" date="2021" name="PeerJ">
        <title>Extensive microbial diversity within the chicken gut microbiome revealed by metagenomics and culture.</title>
        <authorList>
            <person name="Gilroy R."/>
            <person name="Ravi A."/>
            <person name="Getino M."/>
            <person name="Pursley I."/>
            <person name="Horton D.L."/>
            <person name="Alikhan N.F."/>
            <person name="Baker D."/>
            <person name="Gharbi K."/>
            <person name="Hall N."/>
            <person name="Watson M."/>
            <person name="Adriaenssens E.M."/>
            <person name="Foster-Nyarko E."/>
            <person name="Jarju S."/>
            <person name="Secka A."/>
            <person name="Antonio M."/>
            <person name="Oren A."/>
            <person name="Chaudhuri R.R."/>
            <person name="La Ragione R."/>
            <person name="Hildebrand F."/>
            <person name="Pallen M.J."/>
        </authorList>
    </citation>
    <scope>NUCLEOTIDE SEQUENCE</scope>
    <source>
        <strain evidence="2">CHK171-7178</strain>
    </source>
</reference>
<evidence type="ECO:0000256" key="1">
    <source>
        <dbReference type="SAM" id="Phobius"/>
    </source>
</evidence>
<keyword evidence="1" id="KW-0472">Membrane</keyword>
<keyword evidence="1" id="KW-0812">Transmembrane</keyword>
<gene>
    <name evidence="2" type="ORF">K8V56_09105</name>
</gene>
<organism evidence="2 3">
    <name type="scientific">Sporosarcina psychrophila</name>
    <name type="common">Bacillus psychrophilus</name>
    <dbReference type="NCBI Taxonomy" id="1476"/>
    <lineage>
        <taxon>Bacteria</taxon>
        <taxon>Bacillati</taxon>
        <taxon>Bacillota</taxon>
        <taxon>Bacilli</taxon>
        <taxon>Bacillales</taxon>
        <taxon>Caryophanaceae</taxon>
        <taxon>Sporosarcina</taxon>
    </lineage>
</organism>